<organism evidence="10 11">
    <name type="scientific">Periconia digitata</name>
    <dbReference type="NCBI Taxonomy" id="1303443"/>
    <lineage>
        <taxon>Eukaryota</taxon>
        <taxon>Fungi</taxon>
        <taxon>Dikarya</taxon>
        <taxon>Ascomycota</taxon>
        <taxon>Pezizomycotina</taxon>
        <taxon>Dothideomycetes</taxon>
        <taxon>Pleosporomycetidae</taxon>
        <taxon>Pleosporales</taxon>
        <taxon>Massarineae</taxon>
        <taxon>Periconiaceae</taxon>
        <taxon>Periconia</taxon>
    </lineage>
</organism>
<evidence type="ECO:0000256" key="3">
    <source>
        <dbReference type="ARBA" id="ARBA00022670"/>
    </source>
</evidence>
<dbReference type="SUPFAM" id="SSF54001">
    <property type="entry name" value="Cysteine proteinases"/>
    <property type="match status" value="1"/>
</dbReference>
<reference evidence="10" key="1">
    <citation type="submission" date="2023-01" db="EMBL/GenBank/DDBJ databases">
        <authorList>
            <person name="Van Ghelder C."/>
            <person name="Rancurel C."/>
        </authorList>
    </citation>
    <scope>NUCLEOTIDE SEQUENCE</scope>
    <source>
        <strain evidence="10">CNCM I-4278</strain>
    </source>
</reference>
<keyword evidence="3 7" id="KW-0645">Protease</keyword>
<dbReference type="EC" id="3.4.19.12" evidence="8"/>
<keyword evidence="11" id="KW-1185">Reference proteome</keyword>
<dbReference type="AlphaFoldDB" id="A0A9W4UFB2"/>
<name>A0A9W4UFB2_9PLEO</name>
<evidence type="ECO:0000256" key="8">
    <source>
        <dbReference type="RuleBase" id="RU361215"/>
    </source>
</evidence>
<evidence type="ECO:0000256" key="2">
    <source>
        <dbReference type="ARBA" id="ARBA00009326"/>
    </source>
</evidence>
<dbReference type="Proteomes" id="UP001152607">
    <property type="component" value="Unassembled WGS sequence"/>
</dbReference>
<evidence type="ECO:0000256" key="6">
    <source>
        <dbReference type="ARBA" id="ARBA00022807"/>
    </source>
</evidence>
<keyword evidence="6 7" id="KW-0788">Thiol protease</keyword>
<dbReference type="GO" id="GO:0005737">
    <property type="term" value="C:cytoplasm"/>
    <property type="evidence" value="ECO:0007669"/>
    <property type="project" value="TreeGrafter"/>
</dbReference>
<feature type="site" description="Transition state stabilizer" evidence="7">
    <location>
        <position position="121"/>
    </location>
</feature>
<dbReference type="OrthoDB" id="427186at2759"/>
<dbReference type="GO" id="GO:0016579">
    <property type="term" value="P:protein deubiquitination"/>
    <property type="evidence" value="ECO:0007669"/>
    <property type="project" value="TreeGrafter"/>
</dbReference>
<gene>
    <name evidence="10" type="ORF">PDIGIT_LOCUS7960</name>
</gene>
<dbReference type="InterPro" id="IPR038765">
    <property type="entry name" value="Papain-like_cys_pep_sf"/>
</dbReference>
<dbReference type="PANTHER" id="PTHR10589:SF17">
    <property type="entry name" value="UBIQUITIN CARBOXYL-TERMINAL HYDROLASE"/>
    <property type="match status" value="1"/>
</dbReference>
<dbReference type="PROSITE" id="PS52048">
    <property type="entry name" value="UCH_DOMAIN"/>
    <property type="match status" value="1"/>
</dbReference>
<feature type="domain" description="UCH catalytic" evidence="9">
    <location>
        <begin position="36"/>
        <end position="265"/>
    </location>
</feature>
<dbReference type="PANTHER" id="PTHR10589">
    <property type="entry name" value="UBIQUITIN CARBOXYL-TERMINAL HYDROLASE"/>
    <property type="match status" value="1"/>
</dbReference>
<dbReference type="GO" id="GO:0004843">
    <property type="term" value="F:cysteine-type deubiquitinase activity"/>
    <property type="evidence" value="ECO:0007669"/>
    <property type="project" value="UniProtKB-UniRule"/>
</dbReference>
<dbReference type="InterPro" id="IPR001578">
    <property type="entry name" value="Peptidase_C12_UCH"/>
</dbReference>
<comment type="catalytic activity">
    <reaction evidence="1 7 8">
        <text>Thiol-dependent hydrolysis of ester, thioester, amide, peptide and isopeptide bonds formed by the C-terminal Gly of ubiquitin (a 76-residue protein attached to proteins as an intracellular targeting signal).</text>
        <dbReference type="EC" id="3.4.19.12"/>
    </reaction>
</comment>
<protein>
    <recommendedName>
        <fullName evidence="8">Ubiquitin carboxyl-terminal hydrolase</fullName>
        <ecNumber evidence="8">3.4.19.12</ecNumber>
    </recommendedName>
</protein>
<sequence>MVIVVLDENLRYTTTPNMPSTASNPIEQAPRGYRKYVIPLESNPAVFDELIHRLGASSLRFEDVYTLDDAQLLHQLFPCIHAFILVLPTTEAYDKDVEEQDRHLDEYQGYGHGEHVVYFKQTIYNACGLYAILHGLCNGSAREHLGQDNALSKLLARSIPLPPEQRALALENDSALEEAYVAVATKGETQAPDAEHVMDYHYICFVQSHKTGHLFQLDGDRKQPIDLGPLDERGLLSDSCLAVIRHLITEEEGAQMGVNLMALVSDSPPA</sequence>
<evidence type="ECO:0000313" key="11">
    <source>
        <dbReference type="Proteomes" id="UP001152607"/>
    </source>
</evidence>
<evidence type="ECO:0000256" key="4">
    <source>
        <dbReference type="ARBA" id="ARBA00022786"/>
    </source>
</evidence>
<feature type="site" description="Important for enzyme activity" evidence="7">
    <location>
        <position position="218"/>
    </location>
</feature>
<dbReference type="Gene3D" id="3.40.532.10">
    <property type="entry name" value="Peptidase C12, ubiquitin carboxyl-terminal hydrolase"/>
    <property type="match status" value="1"/>
</dbReference>
<feature type="active site" description="Nucleophile" evidence="7">
    <location>
        <position position="127"/>
    </location>
</feature>
<evidence type="ECO:0000256" key="1">
    <source>
        <dbReference type="ARBA" id="ARBA00000707"/>
    </source>
</evidence>
<evidence type="ECO:0000256" key="7">
    <source>
        <dbReference type="PROSITE-ProRule" id="PRU01393"/>
    </source>
</evidence>
<dbReference type="Pfam" id="PF01088">
    <property type="entry name" value="Peptidase_C12"/>
    <property type="match status" value="1"/>
</dbReference>
<comment type="similarity">
    <text evidence="2 7 8">Belongs to the peptidase C12 family.</text>
</comment>
<feature type="active site" description="Proton donor" evidence="7">
    <location>
        <position position="201"/>
    </location>
</feature>
<keyword evidence="4 7" id="KW-0833">Ubl conjugation pathway</keyword>
<dbReference type="GO" id="GO:0006511">
    <property type="term" value="P:ubiquitin-dependent protein catabolic process"/>
    <property type="evidence" value="ECO:0007669"/>
    <property type="project" value="UniProtKB-UniRule"/>
</dbReference>
<evidence type="ECO:0000259" key="9">
    <source>
        <dbReference type="PROSITE" id="PS52048"/>
    </source>
</evidence>
<dbReference type="InterPro" id="IPR036959">
    <property type="entry name" value="Peptidase_C12_UCH_sf"/>
</dbReference>
<evidence type="ECO:0000313" key="10">
    <source>
        <dbReference type="EMBL" id="CAI6334890.1"/>
    </source>
</evidence>
<proteinExistence type="inferred from homology"/>
<keyword evidence="5 7" id="KW-0378">Hydrolase</keyword>
<dbReference type="EMBL" id="CAOQHR010000005">
    <property type="protein sequence ID" value="CAI6334890.1"/>
    <property type="molecule type" value="Genomic_DNA"/>
</dbReference>
<dbReference type="PRINTS" id="PR00707">
    <property type="entry name" value="UBCTHYDRLASE"/>
</dbReference>
<evidence type="ECO:0000256" key="5">
    <source>
        <dbReference type="ARBA" id="ARBA00022801"/>
    </source>
</evidence>
<comment type="caution">
    <text evidence="10">The sequence shown here is derived from an EMBL/GenBank/DDBJ whole genome shotgun (WGS) entry which is preliminary data.</text>
</comment>
<accession>A0A9W4UFB2</accession>